<dbReference type="EMBL" id="GGEC01057368">
    <property type="protein sequence ID" value="MBX37852.1"/>
    <property type="molecule type" value="Transcribed_RNA"/>
</dbReference>
<evidence type="ECO:0000256" key="1">
    <source>
        <dbReference type="SAM" id="MobiDB-lite"/>
    </source>
</evidence>
<feature type="region of interest" description="Disordered" evidence="1">
    <location>
        <begin position="1"/>
        <end position="31"/>
    </location>
</feature>
<accession>A0A2P2N5V5</accession>
<protein>
    <submittedName>
        <fullName evidence="2">Uncharacterized protein</fullName>
    </submittedName>
</protein>
<sequence length="31" mass="3523">MYTKLPYHDMSGERLDVGKGSKQGKRNQVAK</sequence>
<proteinExistence type="predicted"/>
<organism evidence="2">
    <name type="scientific">Rhizophora mucronata</name>
    <name type="common">Asiatic mangrove</name>
    <dbReference type="NCBI Taxonomy" id="61149"/>
    <lineage>
        <taxon>Eukaryota</taxon>
        <taxon>Viridiplantae</taxon>
        <taxon>Streptophyta</taxon>
        <taxon>Embryophyta</taxon>
        <taxon>Tracheophyta</taxon>
        <taxon>Spermatophyta</taxon>
        <taxon>Magnoliopsida</taxon>
        <taxon>eudicotyledons</taxon>
        <taxon>Gunneridae</taxon>
        <taxon>Pentapetalae</taxon>
        <taxon>rosids</taxon>
        <taxon>fabids</taxon>
        <taxon>Malpighiales</taxon>
        <taxon>Rhizophoraceae</taxon>
        <taxon>Rhizophora</taxon>
    </lineage>
</organism>
<dbReference type="AlphaFoldDB" id="A0A2P2N5V5"/>
<reference evidence="2" key="1">
    <citation type="submission" date="2018-02" db="EMBL/GenBank/DDBJ databases">
        <title>Rhizophora mucronata_Transcriptome.</title>
        <authorList>
            <person name="Meera S.P."/>
            <person name="Sreeshan A."/>
            <person name="Augustine A."/>
        </authorList>
    </citation>
    <scope>NUCLEOTIDE SEQUENCE</scope>
    <source>
        <tissue evidence="2">Leaf</tissue>
    </source>
</reference>
<name>A0A2P2N5V5_RHIMU</name>
<feature type="compositionally biased region" description="Basic and acidic residues" evidence="1">
    <location>
        <begin position="1"/>
        <end position="19"/>
    </location>
</feature>
<evidence type="ECO:0000313" key="2">
    <source>
        <dbReference type="EMBL" id="MBX37852.1"/>
    </source>
</evidence>